<feature type="transmembrane region" description="Helical" evidence="7">
    <location>
        <begin position="249"/>
        <end position="269"/>
    </location>
</feature>
<evidence type="ECO:0000256" key="4">
    <source>
        <dbReference type="ARBA" id="ARBA00022989"/>
    </source>
</evidence>
<keyword evidence="2" id="KW-1003">Cell membrane</keyword>
<keyword evidence="9" id="KW-1185">Reference proteome</keyword>
<evidence type="ECO:0000256" key="5">
    <source>
        <dbReference type="ARBA" id="ARBA00023136"/>
    </source>
</evidence>
<name>A0A7K1L0W8_9ACTN</name>
<evidence type="ECO:0000313" key="9">
    <source>
        <dbReference type="Proteomes" id="UP000432015"/>
    </source>
</evidence>
<comment type="caution">
    <text evidence="8">The sequence shown here is derived from an EMBL/GenBank/DDBJ whole genome shotgun (WGS) entry which is preliminary data.</text>
</comment>
<feature type="region of interest" description="Disordered" evidence="6">
    <location>
        <begin position="393"/>
        <end position="432"/>
    </location>
</feature>
<feature type="transmembrane region" description="Helical" evidence="7">
    <location>
        <begin position="278"/>
        <end position="299"/>
    </location>
</feature>
<dbReference type="CDD" id="cd06173">
    <property type="entry name" value="MFS_MefA_like"/>
    <property type="match status" value="1"/>
</dbReference>
<reference evidence="8 9" key="1">
    <citation type="submission" date="2019-11" db="EMBL/GenBank/DDBJ databases">
        <authorList>
            <person name="Cao P."/>
        </authorList>
    </citation>
    <scope>NUCLEOTIDE SEQUENCE [LARGE SCALE GENOMIC DNA]</scope>
    <source>
        <strain evidence="8 9">NEAU-AAG5</strain>
    </source>
</reference>
<feature type="transmembrane region" description="Helical" evidence="7">
    <location>
        <begin position="305"/>
        <end position="322"/>
    </location>
</feature>
<organism evidence="8 9">
    <name type="scientific">Actinomadura litoris</name>
    <dbReference type="NCBI Taxonomy" id="2678616"/>
    <lineage>
        <taxon>Bacteria</taxon>
        <taxon>Bacillati</taxon>
        <taxon>Actinomycetota</taxon>
        <taxon>Actinomycetes</taxon>
        <taxon>Streptosporangiales</taxon>
        <taxon>Thermomonosporaceae</taxon>
        <taxon>Actinomadura</taxon>
    </lineage>
</organism>
<proteinExistence type="predicted"/>
<dbReference type="InterPro" id="IPR011701">
    <property type="entry name" value="MFS"/>
</dbReference>
<dbReference type="Proteomes" id="UP000432015">
    <property type="component" value="Unassembled WGS sequence"/>
</dbReference>
<evidence type="ECO:0000256" key="6">
    <source>
        <dbReference type="SAM" id="MobiDB-lite"/>
    </source>
</evidence>
<evidence type="ECO:0000256" key="3">
    <source>
        <dbReference type="ARBA" id="ARBA00022692"/>
    </source>
</evidence>
<dbReference type="Pfam" id="PF07690">
    <property type="entry name" value="MFS_1"/>
    <property type="match status" value="1"/>
</dbReference>
<feature type="transmembrane region" description="Helical" evidence="7">
    <location>
        <begin position="42"/>
        <end position="67"/>
    </location>
</feature>
<feature type="transmembrane region" description="Helical" evidence="7">
    <location>
        <begin position="12"/>
        <end position="36"/>
    </location>
</feature>
<dbReference type="AlphaFoldDB" id="A0A7K1L0W8"/>
<dbReference type="PANTHER" id="PTHR23513:SF11">
    <property type="entry name" value="STAPHYLOFERRIN A TRANSPORTER"/>
    <property type="match status" value="1"/>
</dbReference>
<sequence>MAHPLHGRDFRLLFAARTLSMTGDAAVPAALALAVLRTTGSTSALALVLGCAMVPRLLLLPIGGVVADRFNARTVALVTDLVGCAAQLFAGLELLSGRAELWHLALAQVIGGTASAFQAPTISPLVAGTVEAPGLHKANSVLGTTNGATRLIGPALAGTFVLTIGPGWTFVLDSASFALSGALLAATRVRHVPIPHRSLRADLAEGWSEVRSRDWYWTSLIAHSVWNGASAVLLTLGPALAVERLGGEGAWIATVQVGAVGLVMGALLATRVHPRRPVLVANAGLAVFAVPLALLAVAAPAPLVIGTYGLALIGLGLLNPLWETVVQLTVPQQALARVTSYDWLLSLAAAPVAYALAPWAASAWGSSTPLMIAACLVAVSCLGTIAVPSVRNLQMPTTPPPTQPTPAQTPHAPAPAPAPAPARTSHNPAPAP</sequence>
<protein>
    <submittedName>
        <fullName evidence="8">MFS transporter</fullName>
    </submittedName>
</protein>
<keyword evidence="3 7" id="KW-0812">Transmembrane</keyword>
<evidence type="ECO:0000256" key="7">
    <source>
        <dbReference type="SAM" id="Phobius"/>
    </source>
</evidence>
<dbReference type="GO" id="GO:0022857">
    <property type="term" value="F:transmembrane transporter activity"/>
    <property type="evidence" value="ECO:0007669"/>
    <property type="project" value="InterPro"/>
</dbReference>
<dbReference type="InterPro" id="IPR036259">
    <property type="entry name" value="MFS_trans_sf"/>
</dbReference>
<dbReference type="SUPFAM" id="SSF103473">
    <property type="entry name" value="MFS general substrate transporter"/>
    <property type="match status" value="1"/>
</dbReference>
<accession>A0A7K1L0W8</accession>
<dbReference type="GO" id="GO:0005886">
    <property type="term" value="C:plasma membrane"/>
    <property type="evidence" value="ECO:0007669"/>
    <property type="project" value="UniProtKB-SubCell"/>
</dbReference>
<feature type="transmembrane region" description="Helical" evidence="7">
    <location>
        <begin position="215"/>
        <end position="237"/>
    </location>
</feature>
<evidence type="ECO:0000256" key="2">
    <source>
        <dbReference type="ARBA" id="ARBA00022475"/>
    </source>
</evidence>
<comment type="subcellular location">
    <subcellularLocation>
        <location evidence="1">Cell membrane</location>
        <topology evidence="1">Multi-pass membrane protein</topology>
    </subcellularLocation>
</comment>
<evidence type="ECO:0000313" key="8">
    <source>
        <dbReference type="EMBL" id="MUN38049.1"/>
    </source>
</evidence>
<dbReference type="PANTHER" id="PTHR23513">
    <property type="entry name" value="INTEGRAL MEMBRANE EFFLUX PROTEIN-RELATED"/>
    <property type="match status" value="1"/>
</dbReference>
<gene>
    <name evidence="8" type="ORF">GNZ18_15750</name>
</gene>
<dbReference type="Gene3D" id="1.20.1250.20">
    <property type="entry name" value="MFS general substrate transporter like domains"/>
    <property type="match status" value="1"/>
</dbReference>
<feature type="transmembrane region" description="Helical" evidence="7">
    <location>
        <begin position="343"/>
        <end position="364"/>
    </location>
</feature>
<dbReference type="EMBL" id="WOFH01000005">
    <property type="protein sequence ID" value="MUN38049.1"/>
    <property type="molecule type" value="Genomic_DNA"/>
</dbReference>
<keyword evidence="4 7" id="KW-1133">Transmembrane helix</keyword>
<evidence type="ECO:0000256" key="1">
    <source>
        <dbReference type="ARBA" id="ARBA00004651"/>
    </source>
</evidence>
<feature type="transmembrane region" description="Helical" evidence="7">
    <location>
        <begin position="370"/>
        <end position="390"/>
    </location>
</feature>
<keyword evidence="5 7" id="KW-0472">Membrane</keyword>
<dbReference type="RefSeq" id="WP_156217221.1">
    <property type="nucleotide sequence ID" value="NZ_WOFH01000005.1"/>
</dbReference>